<feature type="region of interest" description="Disordered" evidence="3">
    <location>
        <begin position="132"/>
        <end position="157"/>
    </location>
</feature>
<sequence>MPRRIRLISVIIIIFMANILLFTLYKYTQSNYESEFKVEGEKKINLKNSKNVDNNAGQNLLIPDSTKENLDTDEKIALLQENKKEQENVKEPNEKHKENEKPLKDMKNMDYTYFLEKQKEFLENFKKKEKEKEKIKQKIQDEEDKKNGKKKEKEFKNGVDDSGEFRSLIPMYESFKKKNLLEEYYDVNMVSWKNIRFGEYVLPTLEGISNRTEYQIRKKMLMDDAVRSINYEQDKQNKRTSYDDERELRFLLKYARDVESGVRKDELEPEWQWAANISIVYTWVNGSDPIHLEEKSKYNGGIKKVDNRDRCVDELRYSLRSVFKNLPWHKGKIFIVTPGQTPNWLDPEFDRIQIVNQEDILPKKDIKGNDVNPTFNSFAIEWYLDKIPGVTEQFIQLNDDYFINHPIHPSYFFYGSGESYDIENDYIDYFNLENKLREDYPYFFFKFYKVSEHYQMTSKLSYNKYLEDPSQIQGYLYCLREIINHLNEGNKEEEEEEDADIEEKNSEKKVHSKRYEYKPRDKVFLFPNAAQHFRYPNLYLALHYLINDMQYARNVGRRPFSYTTMSERFSASLAMTNGGIKSIFGRYIRTNQLEHAPYVWYRDLFPMSRAKFQKFIDDTLTHKFRHPEDVIPTFANQAYLRYYASKRGFEEEFDQFHSSKYIYDTEEEAKERHSNRKIVKDRSVLKYGFHIVEDRLREKTMRFGQVFDDIKRNIKLYKDILTEPSLLFFNLNDDYTEPRVSEELHEFMNYLFPEKAEFEK</sequence>
<evidence type="ECO:0000256" key="2">
    <source>
        <dbReference type="ARBA" id="ARBA00022679"/>
    </source>
</evidence>
<evidence type="ECO:0000256" key="4">
    <source>
        <dbReference type="SAM" id="Phobius"/>
    </source>
</evidence>
<evidence type="ECO:0008006" key="9">
    <source>
        <dbReference type="Google" id="ProtNLM"/>
    </source>
</evidence>
<feature type="compositionally biased region" description="Acidic residues" evidence="3">
    <location>
        <begin position="491"/>
        <end position="501"/>
    </location>
</feature>
<evidence type="ECO:0000313" key="7">
    <source>
        <dbReference type="EMBL" id="ORY76108.1"/>
    </source>
</evidence>
<keyword evidence="4" id="KW-0472">Membrane</keyword>
<dbReference type="InterPro" id="IPR021520">
    <property type="entry name" value="Stealth_CR2"/>
</dbReference>
<feature type="region of interest" description="Disordered" evidence="3">
    <location>
        <begin position="81"/>
        <end position="103"/>
    </location>
</feature>
<dbReference type="GO" id="GO:0016772">
    <property type="term" value="F:transferase activity, transferring phosphorus-containing groups"/>
    <property type="evidence" value="ECO:0007669"/>
    <property type="project" value="InterPro"/>
</dbReference>
<dbReference type="InterPro" id="IPR031358">
    <property type="entry name" value="Stealth_CR1"/>
</dbReference>
<feature type="domain" description="Stealth protein CR2 conserved region 2" evidence="5">
    <location>
        <begin position="310"/>
        <end position="416"/>
    </location>
</feature>
<dbReference type="Pfam" id="PF11380">
    <property type="entry name" value="Stealth_CR2"/>
    <property type="match status" value="1"/>
</dbReference>
<keyword evidence="2" id="KW-0808">Transferase</keyword>
<dbReference type="EMBL" id="MCOG01000023">
    <property type="protein sequence ID" value="ORY76108.1"/>
    <property type="molecule type" value="Genomic_DNA"/>
</dbReference>
<dbReference type="PANTHER" id="PTHR24045:SF0">
    <property type="entry name" value="N-ACETYLGLUCOSAMINE-1-PHOSPHOTRANSFERASE SUBUNITS ALPHA_BETA"/>
    <property type="match status" value="1"/>
</dbReference>
<comment type="similarity">
    <text evidence="1">Belongs to the stealth family.</text>
</comment>
<evidence type="ECO:0000313" key="8">
    <source>
        <dbReference type="Proteomes" id="UP000193920"/>
    </source>
</evidence>
<proteinExistence type="inferred from homology"/>
<dbReference type="OrthoDB" id="263283at2759"/>
<gene>
    <name evidence="7" type="ORF">LY90DRAFT_665624</name>
</gene>
<organism evidence="7 8">
    <name type="scientific">Neocallimastix californiae</name>
    <dbReference type="NCBI Taxonomy" id="1754190"/>
    <lineage>
        <taxon>Eukaryota</taxon>
        <taxon>Fungi</taxon>
        <taxon>Fungi incertae sedis</taxon>
        <taxon>Chytridiomycota</taxon>
        <taxon>Chytridiomycota incertae sedis</taxon>
        <taxon>Neocallimastigomycetes</taxon>
        <taxon>Neocallimastigales</taxon>
        <taxon>Neocallimastigaceae</taxon>
        <taxon>Neocallimastix</taxon>
    </lineage>
</organism>
<keyword evidence="4" id="KW-1133">Transmembrane helix</keyword>
<dbReference type="PANTHER" id="PTHR24045">
    <property type="match status" value="1"/>
</dbReference>
<evidence type="ECO:0000256" key="3">
    <source>
        <dbReference type="SAM" id="MobiDB-lite"/>
    </source>
</evidence>
<protein>
    <recommendedName>
        <fullName evidence="9">Stealth protein CR2 conserved region 2 domain-containing protein</fullName>
    </recommendedName>
</protein>
<evidence type="ECO:0000259" key="6">
    <source>
        <dbReference type="Pfam" id="PF17101"/>
    </source>
</evidence>
<accession>A0A1Y2EX18</accession>
<dbReference type="GO" id="GO:0005794">
    <property type="term" value="C:Golgi apparatus"/>
    <property type="evidence" value="ECO:0007669"/>
    <property type="project" value="TreeGrafter"/>
</dbReference>
<keyword evidence="8" id="KW-1185">Reference proteome</keyword>
<comment type="caution">
    <text evidence="7">The sequence shown here is derived from an EMBL/GenBank/DDBJ whole genome shotgun (WGS) entry which is preliminary data.</text>
</comment>
<feature type="domain" description="Stealth protein CR1 conserved region 1" evidence="6">
    <location>
        <begin position="277"/>
        <end position="301"/>
    </location>
</feature>
<dbReference type="Pfam" id="PF17101">
    <property type="entry name" value="Stealth_CR1"/>
    <property type="match status" value="1"/>
</dbReference>
<name>A0A1Y2EX18_9FUNG</name>
<dbReference type="InterPro" id="IPR047141">
    <property type="entry name" value="Stealth"/>
</dbReference>
<keyword evidence="4" id="KW-0812">Transmembrane</keyword>
<feature type="region of interest" description="Disordered" evidence="3">
    <location>
        <begin position="490"/>
        <end position="512"/>
    </location>
</feature>
<reference evidence="7 8" key="1">
    <citation type="submission" date="2016-08" db="EMBL/GenBank/DDBJ databases">
        <title>A Parts List for Fungal Cellulosomes Revealed by Comparative Genomics.</title>
        <authorList>
            <consortium name="DOE Joint Genome Institute"/>
            <person name="Haitjema C.H."/>
            <person name="Gilmore S.P."/>
            <person name="Henske J.K."/>
            <person name="Solomon K.V."/>
            <person name="De Groot R."/>
            <person name="Kuo A."/>
            <person name="Mondo S.J."/>
            <person name="Salamov A.A."/>
            <person name="Labutti K."/>
            <person name="Zhao Z."/>
            <person name="Chiniquy J."/>
            <person name="Barry K."/>
            <person name="Brewer H.M."/>
            <person name="Purvine S.O."/>
            <person name="Wright A.T."/>
            <person name="Boxma B."/>
            <person name="Van Alen T."/>
            <person name="Hackstein J.H."/>
            <person name="Baker S.E."/>
            <person name="Grigoriev I.V."/>
            <person name="O'Malley M.A."/>
        </authorList>
    </citation>
    <scope>NUCLEOTIDE SEQUENCE [LARGE SCALE GENOMIC DNA]</scope>
    <source>
        <strain evidence="7 8">G1</strain>
    </source>
</reference>
<dbReference type="STRING" id="1754190.A0A1Y2EX18"/>
<dbReference type="AlphaFoldDB" id="A0A1Y2EX18"/>
<evidence type="ECO:0000259" key="5">
    <source>
        <dbReference type="Pfam" id="PF11380"/>
    </source>
</evidence>
<feature type="transmembrane region" description="Helical" evidence="4">
    <location>
        <begin position="7"/>
        <end position="25"/>
    </location>
</feature>
<dbReference type="Proteomes" id="UP000193920">
    <property type="component" value="Unassembled WGS sequence"/>
</dbReference>
<feature type="compositionally biased region" description="Basic and acidic residues" evidence="3">
    <location>
        <begin position="502"/>
        <end position="512"/>
    </location>
</feature>
<evidence type="ECO:0000256" key="1">
    <source>
        <dbReference type="ARBA" id="ARBA00007583"/>
    </source>
</evidence>